<name>A0A7U3VS24_9ACTN</name>
<reference evidence="2 3" key="3">
    <citation type="journal article" date="2011" name="Nat. Chem. Biol.">
        <title>Reveromycin A biosynthesis uses RevG and RevJ for stereospecific spiroacetal formation.</title>
        <authorList>
            <person name="Takahashi S."/>
            <person name="Toyoda A."/>
            <person name="Sekiyama Y."/>
            <person name="Takagi H."/>
            <person name="Nogawa T."/>
            <person name="Uramoto M."/>
            <person name="Suzuki R."/>
            <person name="Koshino H."/>
            <person name="Kumano T."/>
            <person name="Panthee S."/>
            <person name="Dairi T."/>
            <person name="Ishikawa J."/>
            <person name="Ikeda H."/>
            <person name="Sakaki Y."/>
            <person name="Osada H."/>
        </authorList>
    </citation>
    <scope>NUCLEOTIDE SEQUENCE [LARGE SCALE GENOMIC DNA]</scope>
    <source>
        <strain evidence="2 3">SN-593</strain>
    </source>
</reference>
<accession>A0A7U3VS24</accession>
<keyword evidence="3" id="KW-1185">Reference proteome</keyword>
<evidence type="ECO:0000313" key="2">
    <source>
        <dbReference type="EMBL" id="BBB01406.1"/>
    </source>
</evidence>
<dbReference type="Proteomes" id="UP000595703">
    <property type="component" value="Chromosome"/>
</dbReference>
<dbReference type="AlphaFoldDB" id="A0A7U3VS24"/>
<feature type="region of interest" description="Disordered" evidence="1">
    <location>
        <begin position="1"/>
        <end position="42"/>
    </location>
</feature>
<protein>
    <submittedName>
        <fullName evidence="2">Uncharacterized protein</fullName>
    </submittedName>
</protein>
<gene>
    <name evidence="2" type="ORF">RVR_8817</name>
</gene>
<reference evidence="2 3" key="2">
    <citation type="journal article" date="2011" name="J. Antibiot.">
        <title>Furaquinocins I and J: novel polyketide isoprenoid hybrid compounds from Streptomyces reveromyceticus SN-593.</title>
        <authorList>
            <person name="Panthee S."/>
            <person name="Takahashi S."/>
            <person name="Takagi H."/>
            <person name="Nogawa T."/>
            <person name="Oowada E."/>
            <person name="Uramoto M."/>
            <person name="Osada H."/>
        </authorList>
    </citation>
    <scope>NUCLEOTIDE SEQUENCE [LARGE SCALE GENOMIC DNA]</scope>
    <source>
        <strain evidence="2 3">SN-593</strain>
    </source>
</reference>
<dbReference type="KEGG" id="arev:RVR_8817"/>
<evidence type="ECO:0000256" key="1">
    <source>
        <dbReference type="SAM" id="MobiDB-lite"/>
    </source>
</evidence>
<evidence type="ECO:0000313" key="3">
    <source>
        <dbReference type="Proteomes" id="UP000595703"/>
    </source>
</evidence>
<reference evidence="2 3" key="4">
    <citation type="journal article" date="2020" name="Sci. Rep.">
        <title>beta-carboline chemical signals induce reveromycin production through a LuxR family regulator in Streptomyces sp. SN-593.</title>
        <authorList>
            <person name="Panthee S."/>
            <person name="Kito N."/>
            <person name="Hayashi T."/>
            <person name="Shimizu T."/>
            <person name="Ishikawa J."/>
            <person name="Hamamoto H."/>
            <person name="Osada H."/>
            <person name="Takahashi S."/>
        </authorList>
    </citation>
    <scope>NUCLEOTIDE SEQUENCE [LARGE SCALE GENOMIC DNA]</scope>
    <source>
        <strain evidence="2 3">SN-593</strain>
    </source>
</reference>
<organism evidence="2 3">
    <name type="scientific">Actinacidiphila reveromycinica</name>
    <dbReference type="NCBI Taxonomy" id="659352"/>
    <lineage>
        <taxon>Bacteria</taxon>
        <taxon>Bacillati</taxon>
        <taxon>Actinomycetota</taxon>
        <taxon>Actinomycetes</taxon>
        <taxon>Kitasatosporales</taxon>
        <taxon>Streptomycetaceae</taxon>
        <taxon>Actinacidiphila</taxon>
    </lineage>
</organism>
<proteinExistence type="predicted"/>
<sequence length="42" mass="4334">MPILGDSSRHGSIPDMAASISPWADNATGAVVPDTGHFIPDE</sequence>
<reference evidence="2 3" key="1">
    <citation type="journal article" date="2010" name="J. Bacteriol.">
        <title>Biochemical characterization of a novel indole prenyltransferase from Streptomyces sp. SN-593.</title>
        <authorList>
            <person name="Takahashi S."/>
            <person name="Takagi H."/>
            <person name="Toyoda A."/>
            <person name="Uramoto M."/>
            <person name="Nogawa T."/>
            <person name="Ueki M."/>
            <person name="Sakaki Y."/>
            <person name="Osada H."/>
        </authorList>
    </citation>
    <scope>NUCLEOTIDE SEQUENCE [LARGE SCALE GENOMIC DNA]</scope>
    <source>
        <strain evidence="2 3">SN-593</strain>
    </source>
</reference>
<dbReference type="EMBL" id="AP018365">
    <property type="protein sequence ID" value="BBB01406.1"/>
    <property type="molecule type" value="Genomic_DNA"/>
</dbReference>